<proteinExistence type="predicted"/>
<evidence type="ECO:0000313" key="1">
    <source>
        <dbReference type="EMBL" id="KAH7915602.1"/>
    </source>
</evidence>
<organism evidence="1 2">
    <name type="scientific">Hygrophoropsis aurantiaca</name>
    <dbReference type="NCBI Taxonomy" id="72124"/>
    <lineage>
        <taxon>Eukaryota</taxon>
        <taxon>Fungi</taxon>
        <taxon>Dikarya</taxon>
        <taxon>Basidiomycota</taxon>
        <taxon>Agaricomycotina</taxon>
        <taxon>Agaricomycetes</taxon>
        <taxon>Agaricomycetidae</taxon>
        <taxon>Boletales</taxon>
        <taxon>Coniophorineae</taxon>
        <taxon>Hygrophoropsidaceae</taxon>
        <taxon>Hygrophoropsis</taxon>
    </lineage>
</organism>
<gene>
    <name evidence="1" type="ORF">BJ138DRAFT_17774</name>
</gene>
<name>A0ACB8ATF0_9AGAM</name>
<evidence type="ECO:0000313" key="2">
    <source>
        <dbReference type="Proteomes" id="UP000790377"/>
    </source>
</evidence>
<dbReference type="Proteomes" id="UP000790377">
    <property type="component" value="Unassembled WGS sequence"/>
</dbReference>
<reference evidence="1" key="1">
    <citation type="journal article" date="2021" name="New Phytol.">
        <title>Evolutionary innovations through gain and loss of genes in the ectomycorrhizal Boletales.</title>
        <authorList>
            <person name="Wu G."/>
            <person name="Miyauchi S."/>
            <person name="Morin E."/>
            <person name="Kuo A."/>
            <person name="Drula E."/>
            <person name="Varga T."/>
            <person name="Kohler A."/>
            <person name="Feng B."/>
            <person name="Cao Y."/>
            <person name="Lipzen A."/>
            <person name="Daum C."/>
            <person name="Hundley H."/>
            <person name="Pangilinan J."/>
            <person name="Johnson J."/>
            <person name="Barry K."/>
            <person name="LaButti K."/>
            <person name="Ng V."/>
            <person name="Ahrendt S."/>
            <person name="Min B."/>
            <person name="Choi I.G."/>
            <person name="Park H."/>
            <person name="Plett J.M."/>
            <person name="Magnuson J."/>
            <person name="Spatafora J.W."/>
            <person name="Nagy L.G."/>
            <person name="Henrissat B."/>
            <person name="Grigoriev I.V."/>
            <person name="Yang Z.L."/>
            <person name="Xu J."/>
            <person name="Martin F.M."/>
        </authorList>
    </citation>
    <scope>NUCLEOTIDE SEQUENCE</scope>
    <source>
        <strain evidence="1">ATCC 28755</strain>
    </source>
</reference>
<accession>A0ACB8ATF0</accession>
<keyword evidence="2" id="KW-1185">Reference proteome</keyword>
<dbReference type="EMBL" id="MU267598">
    <property type="protein sequence ID" value="KAH7915602.1"/>
    <property type="molecule type" value="Genomic_DNA"/>
</dbReference>
<sequence length="217" mass="25525">MLFFNSKPKVPTNWPSPYHNKCSQRDCIHANNPKTVKGVYQCKGVPGGFFCEGTYKISSTRARETERYLQEMARQAAEEEERRRRAVDMNRMETDSRWRGKPSVDRPALEEKSRNAQAPRSVRGLEIKRVPGPLPYSRPESLRPEPRGRRPSLMQPESQPRPSEVRGRRPSLMQPEQYPRSDVRGRRPSQVQREQEYVSDQIMMKMYPDQRIQPRWI</sequence>
<protein>
    <submittedName>
        <fullName evidence="1">Uncharacterized protein</fullName>
    </submittedName>
</protein>
<comment type="caution">
    <text evidence="1">The sequence shown here is derived from an EMBL/GenBank/DDBJ whole genome shotgun (WGS) entry which is preliminary data.</text>
</comment>